<dbReference type="EMBL" id="GL376624">
    <property type="status" value="NOT_ANNOTATED_CDS"/>
    <property type="molecule type" value="Genomic_DNA"/>
</dbReference>
<proteinExistence type="predicted"/>
<evidence type="ECO:0000256" key="2">
    <source>
        <dbReference type="SAM" id="SignalP"/>
    </source>
</evidence>
<sequence>MKISSALLSLALIVSISSFAAAQRDTDTASFDDIIDPPSLTGSFDGSNGLVGSLDGSSSYSGSYGSGSFDDSLGGSGSYDDPCARIFGRGSHSGSHLRAPRGHRRHFGPNVGDFDEHDRYSYSSSGSFDSSSSGSFDSSSSGSFDSSSSGSYDSHLECHDYRDWSSSSSGSYDDNSSDEGSLAHHSRRFRGSGSA</sequence>
<dbReference type="HOGENOM" id="CLU_1398862_0_0_1"/>
<reference evidence="3" key="3">
    <citation type="submission" date="2015-02" db="UniProtKB">
        <authorList>
            <consortium name="EnsemblProtists"/>
        </authorList>
    </citation>
    <scope>IDENTIFICATION</scope>
    <source>
        <strain evidence="3">DAOM BR144</strain>
    </source>
</reference>
<evidence type="ECO:0008006" key="5">
    <source>
        <dbReference type="Google" id="ProtNLM"/>
    </source>
</evidence>
<evidence type="ECO:0000256" key="1">
    <source>
        <dbReference type="SAM" id="MobiDB-lite"/>
    </source>
</evidence>
<dbReference type="AlphaFoldDB" id="K3WY08"/>
<evidence type="ECO:0000313" key="4">
    <source>
        <dbReference type="Proteomes" id="UP000019132"/>
    </source>
</evidence>
<feature type="compositionally biased region" description="Low complexity" evidence="1">
    <location>
        <begin position="164"/>
        <end position="180"/>
    </location>
</feature>
<dbReference type="InParanoid" id="K3WY08"/>
<feature type="compositionally biased region" description="Basic residues" evidence="1">
    <location>
        <begin position="98"/>
        <end position="107"/>
    </location>
</feature>
<feature type="region of interest" description="Disordered" evidence="1">
    <location>
        <begin position="94"/>
        <end position="195"/>
    </location>
</feature>
<feature type="compositionally biased region" description="Low complexity" evidence="1">
    <location>
        <begin position="121"/>
        <end position="153"/>
    </location>
</feature>
<reference evidence="4" key="2">
    <citation type="submission" date="2010-04" db="EMBL/GenBank/DDBJ databases">
        <authorList>
            <person name="Buell R."/>
            <person name="Hamilton J."/>
            <person name="Hostetler J."/>
        </authorList>
    </citation>
    <scope>NUCLEOTIDE SEQUENCE [LARGE SCALE GENOMIC DNA]</scope>
    <source>
        <strain evidence="4">DAOM:BR144</strain>
    </source>
</reference>
<feature type="compositionally biased region" description="Basic and acidic residues" evidence="1">
    <location>
        <begin position="154"/>
        <end position="163"/>
    </location>
</feature>
<keyword evidence="4" id="KW-1185">Reference proteome</keyword>
<name>K3WY08_GLOUD</name>
<evidence type="ECO:0000313" key="3">
    <source>
        <dbReference type="EnsemblProtists" id="PYU1_T009856"/>
    </source>
</evidence>
<dbReference type="EnsemblProtists" id="PYU1_T009856">
    <property type="protein sequence ID" value="PYU1_T009856"/>
    <property type="gene ID" value="PYU1_G009838"/>
</dbReference>
<feature type="signal peptide" evidence="2">
    <location>
        <begin position="1"/>
        <end position="22"/>
    </location>
</feature>
<dbReference type="Proteomes" id="UP000019132">
    <property type="component" value="Unassembled WGS sequence"/>
</dbReference>
<protein>
    <recommendedName>
        <fullName evidence="5">RxLR effector protein</fullName>
    </recommendedName>
</protein>
<reference evidence="4" key="1">
    <citation type="journal article" date="2010" name="Genome Biol.">
        <title>Genome sequence of the necrotrophic plant pathogen Pythium ultimum reveals original pathogenicity mechanisms and effector repertoire.</title>
        <authorList>
            <person name="Levesque C.A."/>
            <person name="Brouwer H."/>
            <person name="Cano L."/>
            <person name="Hamilton J.P."/>
            <person name="Holt C."/>
            <person name="Huitema E."/>
            <person name="Raffaele S."/>
            <person name="Robideau G.P."/>
            <person name="Thines M."/>
            <person name="Win J."/>
            <person name="Zerillo M.M."/>
            <person name="Beakes G.W."/>
            <person name="Boore J.L."/>
            <person name="Busam D."/>
            <person name="Dumas B."/>
            <person name="Ferriera S."/>
            <person name="Fuerstenberg S.I."/>
            <person name="Gachon C.M."/>
            <person name="Gaulin E."/>
            <person name="Govers F."/>
            <person name="Grenville-Briggs L."/>
            <person name="Horner N."/>
            <person name="Hostetler J."/>
            <person name="Jiang R.H."/>
            <person name="Johnson J."/>
            <person name="Krajaejun T."/>
            <person name="Lin H."/>
            <person name="Meijer H.J."/>
            <person name="Moore B."/>
            <person name="Morris P."/>
            <person name="Phuntmart V."/>
            <person name="Puiu D."/>
            <person name="Shetty J."/>
            <person name="Stajich J.E."/>
            <person name="Tripathy S."/>
            <person name="Wawra S."/>
            <person name="van West P."/>
            <person name="Whitty B.R."/>
            <person name="Coutinho P.M."/>
            <person name="Henrissat B."/>
            <person name="Martin F."/>
            <person name="Thomas P.D."/>
            <person name="Tyler B.M."/>
            <person name="De Vries R.P."/>
            <person name="Kamoun S."/>
            <person name="Yandell M."/>
            <person name="Tisserat N."/>
            <person name="Buell C.R."/>
        </authorList>
    </citation>
    <scope>NUCLEOTIDE SEQUENCE</scope>
    <source>
        <strain evidence="4">DAOM:BR144</strain>
    </source>
</reference>
<dbReference type="VEuPathDB" id="FungiDB:PYU1_G009838"/>
<accession>K3WY08</accession>
<organism evidence="3 4">
    <name type="scientific">Globisporangium ultimum (strain ATCC 200006 / CBS 805.95 / DAOM BR144)</name>
    <name type="common">Pythium ultimum</name>
    <dbReference type="NCBI Taxonomy" id="431595"/>
    <lineage>
        <taxon>Eukaryota</taxon>
        <taxon>Sar</taxon>
        <taxon>Stramenopiles</taxon>
        <taxon>Oomycota</taxon>
        <taxon>Peronosporomycetes</taxon>
        <taxon>Pythiales</taxon>
        <taxon>Pythiaceae</taxon>
        <taxon>Globisporangium</taxon>
    </lineage>
</organism>
<feature type="compositionally biased region" description="Basic residues" evidence="1">
    <location>
        <begin position="184"/>
        <end position="195"/>
    </location>
</feature>
<feature type="chain" id="PRO_5003872585" description="RxLR effector protein" evidence="2">
    <location>
        <begin position="23"/>
        <end position="195"/>
    </location>
</feature>
<keyword evidence="2" id="KW-0732">Signal</keyword>